<keyword evidence="2" id="KW-1185">Reference proteome</keyword>
<protein>
    <submittedName>
        <fullName evidence="1">Uncharacterized protein</fullName>
    </submittedName>
</protein>
<reference evidence="1 2" key="1">
    <citation type="submission" date="2021-08" db="EMBL/GenBank/DDBJ databases">
        <authorList>
            <person name="Peeters C."/>
        </authorList>
    </citation>
    <scope>NUCLEOTIDE SEQUENCE [LARGE SCALE GENOMIC DNA]</scope>
    <source>
        <strain evidence="1 2">LMG 21510</strain>
    </source>
</reference>
<gene>
    <name evidence="1" type="ORF">LMG21510_04711</name>
</gene>
<organism evidence="1 2">
    <name type="scientific">Cupriavidus respiraculi</name>
    <dbReference type="NCBI Taxonomy" id="195930"/>
    <lineage>
        <taxon>Bacteria</taxon>
        <taxon>Pseudomonadati</taxon>
        <taxon>Pseudomonadota</taxon>
        <taxon>Betaproteobacteria</taxon>
        <taxon>Burkholderiales</taxon>
        <taxon>Burkholderiaceae</taxon>
        <taxon>Cupriavidus</taxon>
    </lineage>
</organism>
<evidence type="ECO:0000313" key="1">
    <source>
        <dbReference type="EMBL" id="CAG9182951.1"/>
    </source>
</evidence>
<evidence type="ECO:0000313" key="2">
    <source>
        <dbReference type="Proteomes" id="UP000721236"/>
    </source>
</evidence>
<proteinExistence type="predicted"/>
<comment type="caution">
    <text evidence="1">The sequence shown here is derived from an EMBL/GenBank/DDBJ whole genome shotgun (WGS) entry which is preliminary data.</text>
</comment>
<accession>A0ABM8XRK1</accession>
<name>A0ABM8XRK1_9BURK</name>
<dbReference type="Proteomes" id="UP000721236">
    <property type="component" value="Unassembled WGS sequence"/>
</dbReference>
<dbReference type="EMBL" id="CAJZAH010000008">
    <property type="protein sequence ID" value="CAG9182951.1"/>
    <property type="molecule type" value="Genomic_DNA"/>
</dbReference>
<sequence>MPLPPRLDAEHLKSLFAAGKRPEDVVMPCQACGVMPAIKVNLVGVEKRLCSPCHSNECSDNWEIWNS</sequence>